<evidence type="ECO:0000313" key="2">
    <source>
        <dbReference type="EMBL" id="GMF54891.1"/>
    </source>
</evidence>
<name>A0A9W7D341_9STRA</name>
<feature type="transmembrane region" description="Helical" evidence="1">
    <location>
        <begin position="91"/>
        <end position="110"/>
    </location>
</feature>
<keyword evidence="1" id="KW-1133">Transmembrane helix</keyword>
<feature type="transmembrane region" description="Helical" evidence="1">
    <location>
        <begin position="60"/>
        <end position="85"/>
    </location>
</feature>
<dbReference type="AlphaFoldDB" id="A0A9W7D341"/>
<dbReference type="EMBL" id="BSXT01003633">
    <property type="protein sequence ID" value="GMF54891.1"/>
    <property type="molecule type" value="Genomic_DNA"/>
</dbReference>
<dbReference type="Proteomes" id="UP001165121">
    <property type="component" value="Unassembled WGS sequence"/>
</dbReference>
<keyword evidence="1" id="KW-0812">Transmembrane</keyword>
<keyword evidence="3" id="KW-1185">Reference proteome</keyword>
<keyword evidence="1" id="KW-0472">Membrane</keyword>
<evidence type="ECO:0000256" key="1">
    <source>
        <dbReference type="SAM" id="Phobius"/>
    </source>
</evidence>
<evidence type="ECO:0000313" key="3">
    <source>
        <dbReference type="Proteomes" id="UP001165121"/>
    </source>
</evidence>
<protein>
    <submittedName>
        <fullName evidence="2">Unnamed protein product</fullName>
    </submittedName>
</protein>
<sequence length="341" mass="37418">MSDPALGEMKRIESNYHQFHVAGADLQQKLTLALSSESRSEYCQLRSRCYDVKTAGKRALMLVIFHLLNVLVTIGGLVGVGLLLTGLLINLLWAVGLLLVGIAMIPFMLLDILPGRRSSLKVLGNTVMILLYFTLYIASCFSIYTVIAPYVLMFGGGLGLVLFYISFLFVAVMVNADTRLGNFVAISVPSTLSPEDRLQPEGWSSFNPGDRLQPESRSCFNHLSDIGQYLPVIDLPRRIWITIGYFAVLKVIVGTLSAVAIFLSVIQPAVALFGNDILFITWVFLNENPVAYFIAIGLIWIIGVVIAVLVAAMSSWLTSRVFGESTIKQSQCDNDLEVATA</sequence>
<dbReference type="OrthoDB" id="117581at2759"/>
<proteinExistence type="predicted"/>
<feature type="transmembrane region" description="Helical" evidence="1">
    <location>
        <begin position="290"/>
        <end position="312"/>
    </location>
</feature>
<accession>A0A9W7D341</accession>
<comment type="caution">
    <text evidence="2">The sequence shown here is derived from an EMBL/GenBank/DDBJ whole genome shotgun (WGS) entry which is preliminary data.</text>
</comment>
<gene>
    <name evidence="2" type="ORF">Pfra01_002296700</name>
</gene>
<organism evidence="2 3">
    <name type="scientific">Phytophthora fragariaefolia</name>
    <dbReference type="NCBI Taxonomy" id="1490495"/>
    <lineage>
        <taxon>Eukaryota</taxon>
        <taxon>Sar</taxon>
        <taxon>Stramenopiles</taxon>
        <taxon>Oomycota</taxon>
        <taxon>Peronosporomycetes</taxon>
        <taxon>Peronosporales</taxon>
        <taxon>Peronosporaceae</taxon>
        <taxon>Phytophthora</taxon>
    </lineage>
</organism>
<feature type="transmembrane region" description="Helical" evidence="1">
    <location>
        <begin position="122"/>
        <end position="144"/>
    </location>
</feature>
<feature type="transmembrane region" description="Helical" evidence="1">
    <location>
        <begin position="247"/>
        <end position="270"/>
    </location>
</feature>
<feature type="transmembrane region" description="Helical" evidence="1">
    <location>
        <begin position="150"/>
        <end position="174"/>
    </location>
</feature>
<reference evidence="2" key="1">
    <citation type="submission" date="2023-04" db="EMBL/GenBank/DDBJ databases">
        <title>Phytophthora fragariaefolia NBRC 109709.</title>
        <authorList>
            <person name="Ichikawa N."/>
            <person name="Sato H."/>
            <person name="Tonouchi N."/>
        </authorList>
    </citation>
    <scope>NUCLEOTIDE SEQUENCE</scope>
    <source>
        <strain evidence="2">NBRC 109709</strain>
    </source>
</reference>